<evidence type="ECO:0000313" key="2">
    <source>
        <dbReference type="Proteomes" id="UP001501598"/>
    </source>
</evidence>
<name>A0ABP8RRR4_9PSEU</name>
<accession>A0ABP8RRR4</accession>
<gene>
    <name evidence="1" type="ORF">GCM10023175_25870</name>
</gene>
<comment type="caution">
    <text evidence="1">The sequence shown here is derived from an EMBL/GenBank/DDBJ whole genome shotgun (WGS) entry which is preliminary data.</text>
</comment>
<keyword evidence="2" id="KW-1185">Reference proteome</keyword>
<organism evidence="1 2">
    <name type="scientific">Pseudonocardia xishanensis</name>
    <dbReference type="NCBI Taxonomy" id="630995"/>
    <lineage>
        <taxon>Bacteria</taxon>
        <taxon>Bacillati</taxon>
        <taxon>Actinomycetota</taxon>
        <taxon>Actinomycetes</taxon>
        <taxon>Pseudonocardiales</taxon>
        <taxon>Pseudonocardiaceae</taxon>
        <taxon>Pseudonocardia</taxon>
    </lineage>
</organism>
<reference evidence="2" key="1">
    <citation type="journal article" date="2019" name="Int. J. Syst. Evol. Microbiol.">
        <title>The Global Catalogue of Microorganisms (GCM) 10K type strain sequencing project: providing services to taxonomists for standard genome sequencing and annotation.</title>
        <authorList>
            <consortium name="The Broad Institute Genomics Platform"/>
            <consortium name="The Broad Institute Genome Sequencing Center for Infectious Disease"/>
            <person name="Wu L."/>
            <person name="Ma J."/>
        </authorList>
    </citation>
    <scope>NUCLEOTIDE SEQUENCE [LARGE SCALE GENOMIC DNA]</scope>
    <source>
        <strain evidence="2">JCM 17906</strain>
    </source>
</reference>
<evidence type="ECO:0000313" key="1">
    <source>
        <dbReference type="EMBL" id="GAA4545641.1"/>
    </source>
</evidence>
<proteinExistence type="predicted"/>
<sequence>MMIDHDSPLWPRAWAAHRCYGWRGEVHLRPAGIERMAEGSLGLTPAQLTALAELENSLDVSESRASD</sequence>
<dbReference type="Proteomes" id="UP001501598">
    <property type="component" value="Unassembled WGS sequence"/>
</dbReference>
<dbReference type="RefSeq" id="WP_345416605.1">
    <property type="nucleotide sequence ID" value="NZ_BAABGT010000032.1"/>
</dbReference>
<protein>
    <submittedName>
        <fullName evidence="1">Uncharacterized protein</fullName>
    </submittedName>
</protein>
<dbReference type="EMBL" id="BAABGT010000032">
    <property type="protein sequence ID" value="GAA4545641.1"/>
    <property type="molecule type" value="Genomic_DNA"/>
</dbReference>